<reference evidence="6" key="2">
    <citation type="submission" date="2023-05" db="EMBL/GenBank/DDBJ databases">
        <authorList>
            <consortium name="Lawrence Berkeley National Laboratory"/>
            <person name="Steindorff A."/>
            <person name="Hensen N."/>
            <person name="Bonometti L."/>
            <person name="Westerberg I."/>
            <person name="Brannstrom I.O."/>
            <person name="Guillou S."/>
            <person name="Cros-Aarteil S."/>
            <person name="Calhoun S."/>
            <person name="Haridas S."/>
            <person name="Kuo A."/>
            <person name="Mondo S."/>
            <person name="Pangilinan J."/>
            <person name="Riley R."/>
            <person name="Labutti K."/>
            <person name="Andreopoulos B."/>
            <person name="Lipzen A."/>
            <person name="Chen C."/>
            <person name="Yanf M."/>
            <person name="Daum C."/>
            <person name="Ng V."/>
            <person name="Clum A."/>
            <person name="Ohm R."/>
            <person name="Martin F."/>
            <person name="Silar P."/>
            <person name="Natvig D."/>
            <person name="Lalanne C."/>
            <person name="Gautier V."/>
            <person name="Ament-Velasquez S.L."/>
            <person name="Kruys A."/>
            <person name="Hutchinson M.I."/>
            <person name="Powell A.J."/>
            <person name="Barry K."/>
            <person name="Miller A.N."/>
            <person name="Grigoriev I.V."/>
            <person name="Debuchy R."/>
            <person name="Gladieux P."/>
            <person name="Thoren M.H."/>
            <person name="Johannesson H."/>
        </authorList>
    </citation>
    <scope>NUCLEOTIDE SEQUENCE</scope>
    <source>
        <strain evidence="6">PSN243</strain>
    </source>
</reference>
<dbReference type="Gene3D" id="1.10.1280.10">
    <property type="entry name" value="Di-copper center containing domain from catechol oxidase"/>
    <property type="match status" value="1"/>
</dbReference>
<dbReference type="PRINTS" id="PR00092">
    <property type="entry name" value="TYROSINASE"/>
</dbReference>
<evidence type="ECO:0000256" key="1">
    <source>
        <dbReference type="ARBA" id="ARBA00022723"/>
    </source>
</evidence>
<keyword evidence="4" id="KW-0732">Signal</keyword>
<feature type="signal peptide" evidence="4">
    <location>
        <begin position="1"/>
        <end position="19"/>
    </location>
</feature>
<proteinExistence type="predicted"/>
<evidence type="ECO:0000256" key="2">
    <source>
        <dbReference type="ARBA" id="ARBA00023008"/>
    </source>
</evidence>
<accession>A0AAV9GCS2</accession>
<dbReference type="EMBL" id="MU865960">
    <property type="protein sequence ID" value="KAK4445967.1"/>
    <property type="molecule type" value="Genomic_DNA"/>
</dbReference>
<keyword evidence="1" id="KW-0479">Metal-binding</keyword>
<dbReference type="SUPFAM" id="SSF48056">
    <property type="entry name" value="Di-copper centre-containing domain"/>
    <property type="match status" value="1"/>
</dbReference>
<keyword evidence="2" id="KW-0186">Copper</keyword>
<feature type="domain" description="Tyrosinase copper-binding" evidence="5">
    <location>
        <begin position="252"/>
        <end position="263"/>
    </location>
</feature>
<protein>
    <recommendedName>
        <fullName evidence="5">Tyrosinase copper-binding domain-containing protein</fullName>
    </recommendedName>
</protein>
<sequence length="357" mass="39280">MAPFKHFLLALLATGSAIAAPAPQDADVEHHRPGHPGGPPHNPSVCHPRKDRLRRSWHTLTNAQKKAYIDAELCLMSKPSTSGLRGARTMFDDFQSAHVSMTEIVHYAGQFLPYHRLFVWAHEQALERECGYKGGQPYWDETVDAGSFSTSVLLDPVYGFGGNGVGASRCIADGPFANYTNALGPSYAINDHCIDRTIQDFVSWAGHAQYRDRCLNMTNWLDFWPCVEMSPHTAGHGGVGSQMSNPISSPGDPLFFLHHAWLDQIWAQWQNADRSTRLTAMGGKNKGDLATEFPGPLIPSDIPPPPGFPLTPPPIIMGDPGNTTTLNHVLQMMGITADRTVGEVMDTRGFLCYRYDV</sequence>
<keyword evidence="7" id="KW-1185">Reference proteome</keyword>
<evidence type="ECO:0000313" key="6">
    <source>
        <dbReference type="EMBL" id="KAK4445967.1"/>
    </source>
</evidence>
<dbReference type="Proteomes" id="UP001321760">
    <property type="component" value="Unassembled WGS sequence"/>
</dbReference>
<dbReference type="AlphaFoldDB" id="A0AAV9GCS2"/>
<dbReference type="PANTHER" id="PTHR11474">
    <property type="entry name" value="TYROSINASE FAMILY MEMBER"/>
    <property type="match status" value="1"/>
</dbReference>
<dbReference type="GO" id="GO:0016491">
    <property type="term" value="F:oxidoreductase activity"/>
    <property type="evidence" value="ECO:0007669"/>
    <property type="project" value="InterPro"/>
</dbReference>
<dbReference type="PANTHER" id="PTHR11474:SF126">
    <property type="entry name" value="TYROSINASE-LIKE PROTEIN TYR-1-RELATED"/>
    <property type="match status" value="1"/>
</dbReference>
<name>A0AAV9GCS2_9PEZI</name>
<evidence type="ECO:0000256" key="3">
    <source>
        <dbReference type="SAM" id="MobiDB-lite"/>
    </source>
</evidence>
<evidence type="ECO:0000259" key="5">
    <source>
        <dbReference type="PROSITE" id="PS00498"/>
    </source>
</evidence>
<organism evidence="6 7">
    <name type="scientific">Podospora aff. communis PSN243</name>
    <dbReference type="NCBI Taxonomy" id="3040156"/>
    <lineage>
        <taxon>Eukaryota</taxon>
        <taxon>Fungi</taxon>
        <taxon>Dikarya</taxon>
        <taxon>Ascomycota</taxon>
        <taxon>Pezizomycotina</taxon>
        <taxon>Sordariomycetes</taxon>
        <taxon>Sordariomycetidae</taxon>
        <taxon>Sordariales</taxon>
        <taxon>Podosporaceae</taxon>
        <taxon>Podospora</taxon>
    </lineage>
</organism>
<dbReference type="GO" id="GO:0046872">
    <property type="term" value="F:metal ion binding"/>
    <property type="evidence" value="ECO:0007669"/>
    <property type="project" value="UniProtKB-KW"/>
</dbReference>
<gene>
    <name evidence="6" type="ORF">QBC34DRAFT_357234</name>
</gene>
<dbReference type="Pfam" id="PF00264">
    <property type="entry name" value="Tyrosinase"/>
    <property type="match status" value="1"/>
</dbReference>
<dbReference type="InterPro" id="IPR008922">
    <property type="entry name" value="Di-copper_centre_dom_sf"/>
</dbReference>
<evidence type="ECO:0000256" key="4">
    <source>
        <dbReference type="SAM" id="SignalP"/>
    </source>
</evidence>
<feature type="region of interest" description="Disordered" evidence="3">
    <location>
        <begin position="22"/>
        <end position="48"/>
    </location>
</feature>
<dbReference type="InterPro" id="IPR002227">
    <property type="entry name" value="Tyrosinase_Cu-bd"/>
</dbReference>
<dbReference type="InterPro" id="IPR050316">
    <property type="entry name" value="Tyrosinase/Hemocyanin"/>
</dbReference>
<feature type="chain" id="PRO_5043406907" description="Tyrosinase copper-binding domain-containing protein" evidence="4">
    <location>
        <begin position="20"/>
        <end position="357"/>
    </location>
</feature>
<comment type="caution">
    <text evidence="6">The sequence shown here is derived from an EMBL/GenBank/DDBJ whole genome shotgun (WGS) entry which is preliminary data.</text>
</comment>
<evidence type="ECO:0000313" key="7">
    <source>
        <dbReference type="Proteomes" id="UP001321760"/>
    </source>
</evidence>
<dbReference type="PROSITE" id="PS00498">
    <property type="entry name" value="TYROSINASE_2"/>
    <property type="match status" value="1"/>
</dbReference>
<reference evidence="6" key="1">
    <citation type="journal article" date="2023" name="Mol. Phylogenet. Evol.">
        <title>Genome-scale phylogeny and comparative genomics of the fungal order Sordariales.</title>
        <authorList>
            <person name="Hensen N."/>
            <person name="Bonometti L."/>
            <person name="Westerberg I."/>
            <person name="Brannstrom I.O."/>
            <person name="Guillou S."/>
            <person name="Cros-Aarteil S."/>
            <person name="Calhoun S."/>
            <person name="Haridas S."/>
            <person name="Kuo A."/>
            <person name="Mondo S."/>
            <person name="Pangilinan J."/>
            <person name="Riley R."/>
            <person name="LaButti K."/>
            <person name="Andreopoulos B."/>
            <person name="Lipzen A."/>
            <person name="Chen C."/>
            <person name="Yan M."/>
            <person name="Daum C."/>
            <person name="Ng V."/>
            <person name="Clum A."/>
            <person name="Steindorff A."/>
            <person name="Ohm R.A."/>
            <person name="Martin F."/>
            <person name="Silar P."/>
            <person name="Natvig D.O."/>
            <person name="Lalanne C."/>
            <person name="Gautier V."/>
            <person name="Ament-Velasquez S.L."/>
            <person name="Kruys A."/>
            <person name="Hutchinson M.I."/>
            <person name="Powell A.J."/>
            <person name="Barry K."/>
            <person name="Miller A.N."/>
            <person name="Grigoriev I.V."/>
            <person name="Debuchy R."/>
            <person name="Gladieux P."/>
            <person name="Hiltunen Thoren M."/>
            <person name="Johannesson H."/>
        </authorList>
    </citation>
    <scope>NUCLEOTIDE SEQUENCE</scope>
    <source>
        <strain evidence="6">PSN243</strain>
    </source>
</reference>